<feature type="compositionally biased region" description="Basic and acidic residues" evidence="9">
    <location>
        <begin position="26"/>
        <end position="55"/>
    </location>
</feature>
<feature type="region of interest" description="Disordered" evidence="9">
    <location>
        <begin position="26"/>
        <end position="67"/>
    </location>
</feature>
<evidence type="ECO:0000259" key="10">
    <source>
        <dbReference type="PROSITE" id="PS50142"/>
    </source>
</evidence>
<name>G7J6P0_MEDTR</name>
<protein>
    <submittedName>
        <fullName evidence="12">Putative ribonuclease III</fullName>
        <ecNumber evidence="12">3.1.26.3</ecNumber>
    </submittedName>
    <submittedName>
        <fullName evidence="11">Ribonuclease 3-like protein</fullName>
    </submittedName>
</protein>
<dbReference type="AlphaFoldDB" id="G7J6P0"/>
<dbReference type="GO" id="GO:0046872">
    <property type="term" value="F:metal ion binding"/>
    <property type="evidence" value="ECO:0007669"/>
    <property type="project" value="UniProtKB-KW"/>
</dbReference>
<dbReference type="GO" id="GO:0004525">
    <property type="term" value="F:ribonuclease III activity"/>
    <property type="evidence" value="ECO:0000318"/>
    <property type="project" value="GO_Central"/>
</dbReference>
<dbReference type="InterPro" id="IPR036389">
    <property type="entry name" value="RNase_III_sf"/>
</dbReference>
<evidence type="ECO:0000256" key="2">
    <source>
        <dbReference type="ARBA" id="ARBA00001946"/>
    </source>
</evidence>
<dbReference type="Gene3D" id="3.30.160.20">
    <property type="match status" value="1"/>
</dbReference>
<feature type="domain" description="RNase III" evidence="10">
    <location>
        <begin position="69"/>
        <end position="209"/>
    </location>
</feature>
<dbReference type="Gene3D" id="1.10.1520.10">
    <property type="entry name" value="Ribonuclease III domain"/>
    <property type="match status" value="1"/>
</dbReference>
<reference evidence="11 13" key="2">
    <citation type="journal article" date="2014" name="BMC Genomics">
        <title>An improved genome release (version Mt4.0) for the model legume Medicago truncatula.</title>
        <authorList>
            <person name="Tang H."/>
            <person name="Krishnakumar V."/>
            <person name="Bidwell S."/>
            <person name="Rosen B."/>
            <person name="Chan A."/>
            <person name="Zhou S."/>
            <person name="Gentzbittel L."/>
            <person name="Childs K.L."/>
            <person name="Yandell M."/>
            <person name="Gundlach H."/>
            <person name="Mayer K.F."/>
            <person name="Schwartz D.C."/>
            <person name="Town C.D."/>
        </authorList>
    </citation>
    <scope>GENOME REANNOTATION</scope>
    <source>
        <strain evidence="13">cv. Jemalong A17</strain>
    </source>
</reference>
<dbReference type="SUPFAM" id="SSF69065">
    <property type="entry name" value="RNase III domain-like"/>
    <property type="match status" value="1"/>
</dbReference>
<evidence type="ECO:0000256" key="8">
    <source>
        <dbReference type="ARBA" id="ARBA00022884"/>
    </source>
</evidence>
<dbReference type="FunFam" id="1.10.1520.10:FF:000004">
    <property type="entry name" value="Endoribonuclease dicer-like 1"/>
    <property type="match status" value="1"/>
</dbReference>
<comment type="cofactor">
    <cofactor evidence="2">
        <name>Mg(2+)</name>
        <dbReference type="ChEBI" id="CHEBI:18420"/>
    </cofactor>
</comment>
<dbReference type="Pfam" id="PF00035">
    <property type="entry name" value="dsrm"/>
    <property type="match status" value="1"/>
</dbReference>
<dbReference type="EMBL" id="CM001219">
    <property type="protein sequence ID" value="AES71622.2"/>
    <property type="molecule type" value="Genomic_DNA"/>
</dbReference>
<dbReference type="GO" id="GO:0005634">
    <property type="term" value="C:nucleus"/>
    <property type="evidence" value="ECO:0000318"/>
    <property type="project" value="GO_Central"/>
</dbReference>
<dbReference type="KEGG" id="mtr:11432696"/>
<evidence type="ECO:0000313" key="13">
    <source>
        <dbReference type="EnsemblPlants" id="AES71622"/>
    </source>
</evidence>
<dbReference type="EC" id="3.1.26.3" evidence="12"/>
<reference evidence="11 13" key="1">
    <citation type="journal article" date="2011" name="Nature">
        <title>The Medicago genome provides insight into the evolution of rhizobial symbioses.</title>
        <authorList>
            <person name="Young N.D."/>
            <person name="Debelle F."/>
            <person name="Oldroyd G.E."/>
            <person name="Geurts R."/>
            <person name="Cannon S.B."/>
            <person name="Udvardi M.K."/>
            <person name="Benedito V.A."/>
            <person name="Mayer K.F."/>
            <person name="Gouzy J."/>
            <person name="Schoof H."/>
            <person name="Van de Peer Y."/>
            <person name="Proost S."/>
            <person name="Cook D.R."/>
            <person name="Meyers B.C."/>
            <person name="Spannagl M."/>
            <person name="Cheung F."/>
            <person name="De Mita S."/>
            <person name="Krishnakumar V."/>
            <person name="Gundlach H."/>
            <person name="Zhou S."/>
            <person name="Mudge J."/>
            <person name="Bharti A.K."/>
            <person name="Murray J.D."/>
            <person name="Naoumkina M.A."/>
            <person name="Rosen B."/>
            <person name="Silverstein K.A."/>
            <person name="Tang H."/>
            <person name="Rombauts S."/>
            <person name="Zhao P.X."/>
            <person name="Zhou P."/>
            <person name="Barbe V."/>
            <person name="Bardou P."/>
            <person name="Bechner M."/>
            <person name="Bellec A."/>
            <person name="Berger A."/>
            <person name="Berges H."/>
            <person name="Bidwell S."/>
            <person name="Bisseling T."/>
            <person name="Choisne N."/>
            <person name="Couloux A."/>
            <person name="Denny R."/>
            <person name="Deshpande S."/>
            <person name="Dai X."/>
            <person name="Doyle J.J."/>
            <person name="Dudez A.M."/>
            <person name="Farmer A.D."/>
            <person name="Fouteau S."/>
            <person name="Franken C."/>
            <person name="Gibelin C."/>
            <person name="Gish J."/>
            <person name="Goldstein S."/>
            <person name="Gonzalez A.J."/>
            <person name="Green P.J."/>
            <person name="Hallab A."/>
            <person name="Hartog M."/>
            <person name="Hua A."/>
            <person name="Humphray S.J."/>
            <person name="Jeong D.H."/>
            <person name="Jing Y."/>
            <person name="Jocker A."/>
            <person name="Kenton S.M."/>
            <person name="Kim D.J."/>
            <person name="Klee K."/>
            <person name="Lai H."/>
            <person name="Lang C."/>
            <person name="Lin S."/>
            <person name="Macmil S.L."/>
            <person name="Magdelenat G."/>
            <person name="Matthews L."/>
            <person name="McCorrison J."/>
            <person name="Monaghan E.L."/>
            <person name="Mun J.H."/>
            <person name="Najar F.Z."/>
            <person name="Nicholson C."/>
            <person name="Noirot C."/>
            <person name="O'Bleness M."/>
            <person name="Paule C.R."/>
            <person name="Poulain J."/>
            <person name="Prion F."/>
            <person name="Qin B."/>
            <person name="Qu C."/>
            <person name="Retzel E.F."/>
            <person name="Riddle C."/>
            <person name="Sallet E."/>
            <person name="Samain S."/>
            <person name="Samson N."/>
            <person name="Sanders I."/>
            <person name="Saurat O."/>
            <person name="Scarpelli C."/>
            <person name="Schiex T."/>
            <person name="Segurens B."/>
            <person name="Severin A.J."/>
            <person name="Sherrier D.J."/>
            <person name="Shi R."/>
            <person name="Sims S."/>
            <person name="Singer S.R."/>
            <person name="Sinharoy S."/>
            <person name="Sterck L."/>
            <person name="Viollet A."/>
            <person name="Wang B.B."/>
            <person name="Wang K."/>
            <person name="Wang M."/>
            <person name="Wang X."/>
            <person name="Warfsmann J."/>
            <person name="Weissenbach J."/>
            <person name="White D.D."/>
            <person name="White J.D."/>
            <person name="Wiley G.B."/>
            <person name="Wincker P."/>
            <person name="Xing Y."/>
            <person name="Yang L."/>
            <person name="Yao Z."/>
            <person name="Ying F."/>
            <person name="Zhai J."/>
            <person name="Zhou L."/>
            <person name="Zuber A."/>
            <person name="Denarie J."/>
            <person name="Dixon R.A."/>
            <person name="May G.D."/>
            <person name="Schwartz D.C."/>
            <person name="Rogers J."/>
            <person name="Quetier F."/>
            <person name="Town C.D."/>
            <person name="Roe B.A."/>
        </authorList>
    </citation>
    <scope>NUCLEOTIDE SEQUENCE [LARGE SCALE GENOMIC DNA]</scope>
    <source>
        <strain evidence="11">A17</strain>
        <strain evidence="13">cv. Jemalong A17</strain>
    </source>
</reference>
<keyword evidence="8" id="KW-0694">RNA-binding</keyword>
<gene>
    <name evidence="13" type="primary">11432696</name>
    <name evidence="11" type="ordered locus">MTR_3g080000</name>
    <name evidence="12" type="ORF">MtrunA17_Chr3g0119181</name>
</gene>
<dbReference type="Gramene" id="rna17340">
    <property type="protein sequence ID" value="RHN68919.1"/>
    <property type="gene ID" value="gene17340"/>
</dbReference>
<evidence type="ECO:0000256" key="6">
    <source>
        <dbReference type="ARBA" id="ARBA00022801"/>
    </source>
</evidence>
<proteinExistence type="predicted"/>
<accession>G7J6P0</accession>
<evidence type="ECO:0000256" key="5">
    <source>
        <dbReference type="ARBA" id="ARBA00022759"/>
    </source>
</evidence>
<keyword evidence="6 12" id="KW-0378">Hydrolase</keyword>
<dbReference type="GO" id="GO:0005737">
    <property type="term" value="C:cytoplasm"/>
    <property type="evidence" value="ECO:0000318"/>
    <property type="project" value="GO_Central"/>
</dbReference>
<sequence>MEAQAYKEQEEALLIQTLALQIDNKEELSHKQEKEDTNNNDHKEKLSPKQEKEDTTTINNNISPPPPPLYEVEEILGYEFKNKQLLEEALTHTTYGAENDYERLEYVGDAVLNLLMAREQFVSYPNLKPGILTQLRSKNVDSEKLARVAINHGLDRYLRHKKPQLGEQIEAFTKAIEDYPIHSNGHIHVPKDLADMVESTIGALFIDCDSSLEIVWKVFRKLLEPIIEPNTVEKHPVSELQEVCQKKKLNLQFVDLWEKSMNIDVFINEKFVGRGTYGSKKDIAHYRAAKNALDNIERVLSGSTSIVEDALVD</sequence>
<dbReference type="OrthoDB" id="416741at2759"/>
<keyword evidence="3" id="KW-0540">Nuclease</keyword>
<dbReference type="PROSITE" id="PS00517">
    <property type="entry name" value="RNASE_3_1"/>
    <property type="match status" value="1"/>
</dbReference>
<evidence type="ECO:0000256" key="3">
    <source>
        <dbReference type="ARBA" id="ARBA00022722"/>
    </source>
</evidence>
<dbReference type="InterPro" id="IPR014720">
    <property type="entry name" value="dsRBD_dom"/>
</dbReference>
<dbReference type="SMART" id="SM00535">
    <property type="entry name" value="RIBOc"/>
    <property type="match status" value="1"/>
</dbReference>
<dbReference type="Pfam" id="PF00636">
    <property type="entry name" value="Ribonuclease_3"/>
    <property type="match status" value="1"/>
</dbReference>
<dbReference type="PANTHER" id="PTHR14950:SF54">
    <property type="entry name" value="RNASE II-LIKE 1"/>
    <property type="match status" value="1"/>
</dbReference>
<dbReference type="PANTHER" id="PTHR14950">
    <property type="entry name" value="DICER-RELATED"/>
    <property type="match status" value="1"/>
</dbReference>
<accession>A0A0C3VJS5</accession>
<dbReference type="InterPro" id="IPR000999">
    <property type="entry name" value="RNase_III_dom"/>
</dbReference>
<keyword evidence="4" id="KW-0479">Metal-binding</keyword>
<evidence type="ECO:0000313" key="14">
    <source>
        <dbReference type="Proteomes" id="UP000002051"/>
    </source>
</evidence>
<keyword evidence="14" id="KW-1185">Reference proteome</keyword>
<dbReference type="HOGENOM" id="CLU_000907_5_0_1"/>
<organism evidence="11 14">
    <name type="scientific">Medicago truncatula</name>
    <name type="common">Barrel medic</name>
    <name type="synonym">Medicago tribuloides</name>
    <dbReference type="NCBI Taxonomy" id="3880"/>
    <lineage>
        <taxon>Eukaryota</taxon>
        <taxon>Viridiplantae</taxon>
        <taxon>Streptophyta</taxon>
        <taxon>Embryophyta</taxon>
        <taxon>Tracheophyta</taxon>
        <taxon>Spermatophyta</taxon>
        <taxon>Magnoliopsida</taxon>
        <taxon>eudicotyledons</taxon>
        <taxon>Gunneridae</taxon>
        <taxon>Pentapetalae</taxon>
        <taxon>rosids</taxon>
        <taxon>fabids</taxon>
        <taxon>Fabales</taxon>
        <taxon>Fabaceae</taxon>
        <taxon>Papilionoideae</taxon>
        <taxon>50 kb inversion clade</taxon>
        <taxon>NPAAA clade</taxon>
        <taxon>Hologalegina</taxon>
        <taxon>IRL clade</taxon>
        <taxon>Trifolieae</taxon>
        <taxon>Medicago</taxon>
    </lineage>
</organism>
<comment type="cofactor">
    <cofactor evidence="1">
        <name>Mn(2+)</name>
        <dbReference type="ChEBI" id="CHEBI:29035"/>
    </cofactor>
</comment>
<dbReference type="PaxDb" id="3880-AES71622"/>
<keyword evidence="5" id="KW-0255">Endonuclease</keyword>
<evidence type="ECO:0000313" key="12">
    <source>
        <dbReference type="EMBL" id="RHN68919.1"/>
    </source>
</evidence>
<dbReference type="Proteomes" id="UP000002051">
    <property type="component" value="Chromosome 3"/>
</dbReference>
<evidence type="ECO:0000256" key="4">
    <source>
        <dbReference type="ARBA" id="ARBA00022723"/>
    </source>
</evidence>
<dbReference type="STRING" id="3880.G7J6P0"/>
<reference evidence="12" key="4">
    <citation type="journal article" date="2018" name="Nat. Plants">
        <title>Whole-genome landscape of Medicago truncatula symbiotic genes.</title>
        <authorList>
            <person name="Pecrix Y."/>
            <person name="Gamas P."/>
            <person name="Carrere S."/>
        </authorList>
    </citation>
    <scope>NUCLEOTIDE SEQUENCE</scope>
    <source>
        <tissue evidence="12">Leaves</tissue>
    </source>
</reference>
<evidence type="ECO:0000256" key="1">
    <source>
        <dbReference type="ARBA" id="ARBA00001936"/>
    </source>
</evidence>
<dbReference type="Proteomes" id="UP000265566">
    <property type="component" value="Chromosome 3"/>
</dbReference>
<evidence type="ECO:0000313" key="11">
    <source>
        <dbReference type="EMBL" id="AES71622.2"/>
    </source>
</evidence>
<evidence type="ECO:0000256" key="7">
    <source>
        <dbReference type="ARBA" id="ARBA00022842"/>
    </source>
</evidence>
<dbReference type="CDD" id="cd00593">
    <property type="entry name" value="RIBOc"/>
    <property type="match status" value="1"/>
</dbReference>
<reference evidence="13" key="3">
    <citation type="submission" date="2015-04" db="UniProtKB">
        <authorList>
            <consortium name="EnsemblPlants"/>
        </authorList>
    </citation>
    <scope>IDENTIFICATION</scope>
    <source>
        <strain evidence="13">cv. Jemalong A17</strain>
    </source>
</reference>
<keyword evidence="7" id="KW-0460">Magnesium</keyword>
<dbReference type="PROSITE" id="PS50142">
    <property type="entry name" value="RNASE_3_2"/>
    <property type="match status" value="1"/>
</dbReference>
<dbReference type="EMBL" id="PSQE01000003">
    <property type="protein sequence ID" value="RHN68919.1"/>
    <property type="molecule type" value="Genomic_DNA"/>
</dbReference>
<dbReference type="GO" id="GO:0030422">
    <property type="term" value="P:siRNA processing"/>
    <property type="evidence" value="ECO:0000318"/>
    <property type="project" value="GO_Central"/>
</dbReference>
<evidence type="ECO:0000256" key="9">
    <source>
        <dbReference type="SAM" id="MobiDB-lite"/>
    </source>
</evidence>
<dbReference type="SUPFAM" id="SSF54768">
    <property type="entry name" value="dsRNA-binding domain-like"/>
    <property type="match status" value="1"/>
</dbReference>
<dbReference type="EnsemblPlants" id="AES71622">
    <property type="protein sequence ID" value="AES71622"/>
    <property type="gene ID" value="MTR_3g080000"/>
</dbReference>
<dbReference type="eggNOG" id="KOG0701">
    <property type="taxonomic scope" value="Eukaryota"/>
</dbReference>
<dbReference type="GO" id="GO:0003723">
    <property type="term" value="F:RNA binding"/>
    <property type="evidence" value="ECO:0000318"/>
    <property type="project" value="GO_Central"/>
</dbReference>